<comment type="caution">
    <text evidence="1">The sequence shown here is derived from an EMBL/GenBank/DDBJ whole genome shotgun (WGS) entry which is preliminary data.</text>
</comment>
<sequence length="84" mass="9120">PRFATVHRQNSKLQDLRPALCLLWRPAEGKGCLQAEDGPLDSGCHRPGLPSSGRALPAQVACSLHERCSILLGAGSWRLANRHL</sequence>
<dbReference type="AlphaFoldDB" id="A0AAW2A8L8"/>
<keyword evidence="2" id="KW-1185">Reference proteome</keyword>
<organism evidence="1 2">
    <name type="scientific">Culter alburnus</name>
    <name type="common">Topmouth culter</name>
    <dbReference type="NCBI Taxonomy" id="194366"/>
    <lineage>
        <taxon>Eukaryota</taxon>
        <taxon>Metazoa</taxon>
        <taxon>Chordata</taxon>
        <taxon>Craniata</taxon>
        <taxon>Vertebrata</taxon>
        <taxon>Euteleostomi</taxon>
        <taxon>Actinopterygii</taxon>
        <taxon>Neopterygii</taxon>
        <taxon>Teleostei</taxon>
        <taxon>Ostariophysi</taxon>
        <taxon>Cypriniformes</taxon>
        <taxon>Xenocyprididae</taxon>
        <taxon>Xenocypridinae</taxon>
        <taxon>Culter</taxon>
    </lineage>
</organism>
<gene>
    <name evidence="1" type="ORF">ABG768_027901</name>
</gene>
<accession>A0AAW2A8L8</accession>
<feature type="non-terminal residue" evidence="1">
    <location>
        <position position="1"/>
    </location>
</feature>
<dbReference type="Proteomes" id="UP001479290">
    <property type="component" value="Unassembled WGS sequence"/>
</dbReference>
<dbReference type="EMBL" id="JAWDJR010000009">
    <property type="protein sequence ID" value="KAK9969752.1"/>
    <property type="molecule type" value="Genomic_DNA"/>
</dbReference>
<evidence type="ECO:0000313" key="2">
    <source>
        <dbReference type="Proteomes" id="UP001479290"/>
    </source>
</evidence>
<evidence type="ECO:0000313" key="1">
    <source>
        <dbReference type="EMBL" id="KAK9969752.1"/>
    </source>
</evidence>
<protein>
    <submittedName>
        <fullName evidence="1">Uncharacterized protein</fullName>
    </submittedName>
</protein>
<proteinExistence type="predicted"/>
<reference evidence="1 2" key="1">
    <citation type="submission" date="2024-05" db="EMBL/GenBank/DDBJ databases">
        <title>A high-quality chromosomal-level genome assembly of Topmouth culter (Culter alburnus).</title>
        <authorList>
            <person name="Zhao H."/>
        </authorList>
    </citation>
    <scope>NUCLEOTIDE SEQUENCE [LARGE SCALE GENOMIC DNA]</scope>
    <source>
        <strain evidence="1">CATC2023</strain>
        <tissue evidence="1">Muscle</tissue>
    </source>
</reference>
<name>A0AAW2A8L8_CULAL</name>